<sequence length="200" mass="23495">MKDFQEKYNVFQSALDIPEPWYVFHHELAKEETLHIYIEYRSGAVFSCPNCGNTSCKVHDILDQDRTWRHLDFWQYRTILHARMPRVKCESCGKILTVEIDWARPGAGLSLFFEHHVMSLMVEMPVNAVARKVGEHDTRLWRVFKYYVYKAMENIDISNVSRIAMDETSRRKGHKYVTLFVDSDTKRLLFATLGKGSEVL</sequence>
<keyword evidence="4" id="KW-1185">Reference proteome</keyword>
<dbReference type="InterPro" id="IPR029261">
    <property type="entry name" value="Transposase_Znf"/>
</dbReference>
<dbReference type="PANTHER" id="PTHR33498:SF1">
    <property type="entry name" value="TRANSPOSASE FOR INSERTION SEQUENCE ELEMENT IS1557"/>
    <property type="match status" value="1"/>
</dbReference>
<reference evidence="4" key="1">
    <citation type="journal article" date="2019" name="Int. J. Syst. Evol. Microbiol.">
        <title>The Global Catalogue of Microorganisms (GCM) 10K type strain sequencing project: providing services to taxonomists for standard genome sequencing and annotation.</title>
        <authorList>
            <consortium name="The Broad Institute Genomics Platform"/>
            <consortium name="The Broad Institute Genome Sequencing Center for Infectious Disease"/>
            <person name="Wu L."/>
            <person name="Ma J."/>
        </authorList>
    </citation>
    <scope>NUCLEOTIDE SEQUENCE [LARGE SCALE GENOMIC DNA]</scope>
    <source>
        <strain evidence="4">IBRC-M 10703</strain>
    </source>
</reference>
<dbReference type="RefSeq" id="WP_379496022.1">
    <property type="nucleotide sequence ID" value="NZ_JBHSAO010000004.1"/>
</dbReference>
<feature type="domain" description="Transposase IS204/IS1001/IS1096/IS1165 helix-turn-helix" evidence="1">
    <location>
        <begin position="99"/>
        <end position="148"/>
    </location>
</feature>
<dbReference type="InterPro" id="IPR047951">
    <property type="entry name" value="Transpos_ISL3"/>
</dbReference>
<proteinExistence type="predicted"/>
<gene>
    <name evidence="3" type="ORF">ACFOUV_06710</name>
</gene>
<feature type="domain" description="Transposase IS204/IS1001/IS1096/IS1165 zinc-finger" evidence="2">
    <location>
        <begin position="46"/>
        <end position="92"/>
    </location>
</feature>
<evidence type="ECO:0000259" key="1">
    <source>
        <dbReference type="Pfam" id="PF13542"/>
    </source>
</evidence>
<name>A0ABV8GY66_9BACI</name>
<evidence type="ECO:0000313" key="3">
    <source>
        <dbReference type="EMBL" id="MFC4023514.1"/>
    </source>
</evidence>
<dbReference type="PANTHER" id="PTHR33498">
    <property type="entry name" value="TRANSPOSASE FOR INSERTION SEQUENCE ELEMENT IS1557"/>
    <property type="match status" value="1"/>
</dbReference>
<evidence type="ECO:0000313" key="4">
    <source>
        <dbReference type="Proteomes" id="UP001595772"/>
    </source>
</evidence>
<accession>A0ABV8GY66</accession>
<evidence type="ECO:0000259" key="2">
    <source>
        <dbReference type="Pfam" id="PF14690"/>
    </source>
</evidence>
<dbReference type="Proteomes" id="UP001595772">
    <property type="component" value="Unassembled WGS sequence"/>
</dbReference>
<protein>
    <submittedName>
        <fullName evidence="3">Helix-turn-helix domain-containing protein</fullName>
    </submittedName>
</protein>
<dbReference type="EMBL" id="JBHSAO010000004">
    <property type="protein sequence ID" value="MFC4023514.1"/>
    <property type="molecule type" value="Genomic_DNA"/>
</dbReference>
<organism evidence="3 4">
    <name type="scientific">Oceanobacillus longus</name>
    <dbReference type="NCBI Taxonomy" id="930120"/>
    <lineage>
        <taxon>Bacteria</taxon>
        <taxon>Bacillati</taxon>
        <taxon>Bacillota</taxon>
        <taxon>Bacilli</taxon>
        <taxon>Bacillales</taxon>
        <taxon>Bacillaceae</taxon>
        <taxon>Oceanobacillus</taxon>
    </lineage>
</organism>
<comment type="caution">
    <text evidence="3">The sequence shown here is derived from an EMBL/GenBank/DDBJ whole genome shotgun (WGS) entry which is preliminary data.</text>
</comment>
<dbReference type="InterPro" id="IPR032877">
    <property type="entry name" value="Transposase_HTH"/>
</dbReference>
<dbReference type="Pfam" id="PF14690">
    <property type="entry name" value="Zn_ribbon_ISL3"/>
    <property type="match status" value="1"/>
</dbReference>
<dbReference type="Pfam" id="PF13542">
    <property type="entry name" value="HTH_Tnp_ISL3"/>
    <property type="match status" value="1"/>
</dbReference>